<dbReference type="RefSeq" id="WP_068702895.1">
    <property type="nucleotide sequence ID" value="NZ_BDCR01000002.1"/>
</dbReference>
<keyword evidence="3" id="KW-1185">Reference proteome</keyword>
<gene>
    <name evidence="2" type="ORF">PJIAN_268</name>
</gene>
<organism evidence="2 3">
    <name type="scientific">Paludibacter jiangxiensis</name>
    <dbReference type="NCBI Taxonomy" id="681398"/>
    <lineage>
        <taxon>Bacteria</taxon>
        <taxon>Pseudomonadati</taxon>
        <taxon>Bacteroidota</taxon>
        <taxon>Bacteroidia</taxon>
        <taxon>Bacteroidales</taxon>
        <taxon>Paludibacteraceae</taxon>
        <taxon>Paludibacter</taxon>
    </lineage>
</organism>
<name>A0A161LUC1_9BACT</name>
<reference evidence="3" key="2">
    <citation type="journal article" date="2017" name="Genome Announc.">
        <title>Draft genome sequence of Paludibacter jiangxiensis NM7(T), a propionate-producing fermentative bacterium.</title>
        <authorList>
            <person name="Qiu Y.-L."/>
            <person name="Tourlousse D.M."/>
            <person name="Matsuura N."/>
            <person name="Ohashi A."/>
            <person name="Sekiguchi Y."/>
        </authorList>
    </citation>
    <scope>NUCLEOTIDE SEQUENCE [LARGE SCALE GENOMIC DNA]</scope>
    <source>
        <strain evidence="3">NM7</strain>
    </source>
</reference>
<evidence type="ECO:0000313" key="3">
    <source>
        <dbReference type="Proteomes" id="UP000076586"/>
    </source>
</evidence>
<sequence>MKTKIILLFFWVLLSNSCNIQTKKNFENLQQDIFDKFLSAQNNLESLQTNDIQRKEFNEKFETQLAHLIDSIGIFVNWKGEIKDIKTNEVGDFTQITFSINYKPEQYREVSFFCTYNIKTEKKDSDSLYNKLKGISDYSTVYFDGFIKRKNDDKISYDYGEMHTTYPNYQFNILDIGLTSRKDNLSTPLKNAITIDFKIINLMKQNYLKKISDREYKENTKMLNFDQAQAKLTAAEKVYSQRIRQYLVDDFMNE</sequence>
<accession>A0A161LUC1</accession>
<protein>
    <recommendedName>
        <fullName evidence="4">Lipoprotein</fullName>
    </recommendedName>
</protein>
<feature type="chain" id="PRO_5007824042" description="Lipoprotein" evidence="1">
    <location>
        <begin position="21"/>
        <end position="254"/>
    </location>
</feature>
<evidence type="ECO:0008006" key="4">
    <source>
        <dbReference type="Google" id="ProtNLM"/>
    </source>
</evidence>
<dbReference type="AlphaFoldDB" id="A0A161LUC1"/>
<dbReference type="EMBL" id="BDCR01000002">
    <property type="protein sequence ID" value="GAT62509.1"/>
    <property type="molecule type" value="Genomic_DNA"/>
</dbReference>
<evidence type="ECO:0000313" key="2">
    <source>
        <dbReference type="EMBL" id="GAT62509.1"/>
    </source>
</evidence>
<reference evidence="3" key="1">
    <citation type="submission" date="2016-04" db="EMBL/GenBank/DDBJ databases">
        <title>Draft genome sequence of Paludibacter jiangxiensis strain NM7.</title>
        <authorList>
            <person name="Qiu Y."/>
            <person name="Matsuura N."/>
            <person name="Ohashi A."/>
            <person name="Tourlousse M.D."/>
            <person name="Sekiguchi Y."/>
        </authorList>
    </citation>
    <scope>NUCLEOTIDE SEQUENCE [LARGE SCALE GENOMIC DNA]</scope>
    <source>
        <strain evidence="3">NM7</strain>
    </source>
</reference>
<feature type="signal peptide" evidence="1">
    <location>
        <begin position="1"/>
        <end position="20"/>
    </location>
</feature>
<keyword evidence="1" id="KW-0732">Signal</keyword>
<comment type="caution">
    <text evidence="2">The sequence shown here is derived from an EMBL/GenBank/DDBJ whole genome shotgun (WGS) entry which is preliminary data.</text>
</comment>
<proteinExistence type="predicted"/>
<dbReference type="Proteomes" id="UP000076586">
    <property type="component" value="Unassembled WGS sequence"/>
</dbReference>
<evidence type="ECO:0000256" key="1">
    <source>
        <dbReference type="SAM" id="SignalP"/>
    </source>
</evidence>
<dbReference type="OrthoDB" id="1493554at2"/>